<proteinExistence type="predicted"/>
<reference evidence="1" key="1">
    <citation type="submission" date="2021-04" db="EMBL/GenBank/DDBJ databases">
        <title>Phylogenetic analysis of Acidobacteriaceae.</title>
        <authorList>
            <person name="Qiu L."/>
            <person name="Zhang Q."/>
        </authorList>
    </citation>
    <scope>NUCLEOTIDE SEQUENCE</scope>
    <source>
        <strain evidence="1">DSM 25168</strain>
    </source>
</reference>
<dbReference type="EMBL" id="CP093313">
    <property type="protein sequence ID" value="UWZ86405.1"/>
    <property type="molecule type" value="Genomic_DNA"/>
</dbReference>
<keyword evidence="2" id="KW-1185">Reference proteome</keyword>
<dbReference type="AlphaFoldDB" id="A0A9J7BYC2"/>
<sequence>MKSTRVPNEMESRAAEALDALLHSVSSIKTRDIKFQPAHRKTDILADINVFGKNHKLVCSVADGQPDGVKKALDKLRTSADSKKGDATPVLITSHLSAQDRAMCEERRVGFLDLEGNARLVVDEIFIGKRSVGSAAPAHHRSATSLPA</sequence>
<evidence type="ECO:0000313" key="1">
    <source>
        <dbReference type="EMBL" id="UWZ86405.1"/>
    </source>
</evidence>
<name>A0A9J7BYC2_9BACT</name>
<accession>A0A9J7BYC2</accession>
<organism evidence="1 2">
    <name type="scientific">Occallatibacter riparius</name>
    <dbReference type="NCBI Taxonomy" id="1002689"/>
    <lineage>
        <taxon>Bacteria</taxon>
        <taxon>Pseudomonadati</taxon>
        <taxon>Acidobacteriota</taxon>
        <taxon>Terriglobia</taxon>
        <taxon>Terriglobales</taxon>
        <taxon>Acidobacteriaceae</taxon>
        <taxon>Occallatibacter</taxon>
    </lineage>
</organism>
<dbReference type="Proteomes" id="UP001059380">
    <property type="component" value="Chromosome"/>
</dbReference>
<gene>
    <name evidence="1" type="ORF">MOP44_10780</name>
</gene>
<evidence type="ECO:0000313" key="2">
    <source>
        <dbReference type="Proteomes" id="UP001059380"/>
    </source>
</evidence>
<dbReference type="KEGG" id="orp:MOP44_10780"/>
<protein>
    <submittedName>
        <fullName evidence="1">Uncharacterized protein</fullName>
    </submittedName>
</protein>
<dbReference type="RefSeq" id="WP_260796045.1">
    <property type="nucleotide sequence ID" value="NZ_CP093313.1"/>
</dbReference>